<feature type="transmembrane region" description="Helical" evidence="1">
    <location>
        <begin position="114"/>
        <end position="134"/>
    </location>
</feature>
<feature type="transmembrane region" description="Helical" evidence="1">
    <location>
        <begin position="60"/>
        <end position="81"/>
    </location>
</feature>
<proteinExistence type="predicted"/>
<evidence type="ECO:0000313" key="2">
    <source>
        <dbReference type="EMBL" id="QTE27985.1"/>
    </source>
</evidence>
<evidence type="ECO:0000313" key="3">
    <source>
        <dbReference type="Proteomes" id="UP000663937"/>
    </source>
</evidence>
<evidence type="ECO:0000256" key="1">
    <source>
        <dbReference type="SAM" id="Phobius"/>
    </source>
</evidence>
<feature type="transmembrane region" description="Helical" evidence="1">
    <location>
        <begin position="21"/>
        <end position="40"/>
    </location>
</feature>
<keyword evidence="1" id="KW-0472">Membrane</keyword>
<protein>
    <submittedName>
        <fullName evidence="2">Uncharacterized protein</fullName>
    </submittedName>
</protein>
<keyword evidence="1" id="KW-0812">Transmembrane</keyword>
<dbReference type="Proteomes" id="UP000663937">
    <property type="component" value="Chromosome"/>
</dbReference>
<dbReference type="KEGG" id="psic:J4E96_11265"/>
<name>A0A8A4Z938_9MICO</name>
<dbReference type="EMBL" id="CP071868">
    <property type="protein sequence ID" value="QTE27985.1"/>
    <property type="molecule type" value="Genomic_DNA"/>
</dbReference>
<keyword evidence="3" id="KW-1185">Reference proteome</keyword>
<dbReference type="AlphaFoldDB" id="A0A8A4Z938"/>
<reference evidence="2" key="1">
    <citation type="submission" date="2021-03" db="EMBL/GenBank/DDBJ databases">
        <title>Pengzhenrongella sicca gen. nov., sp. nov., a new member of suborder Micrococcineae isolated from High-Arctic tundra soil.</title>
        <authorList>
            <person name="Peng F."/>
        </authorList>
    </citation>
    <scope>NUCLEOTIDE SEQUENCE</scope>
    <source>
        <strain evidence="2">LRZ-2</strain>
    </source>
</reference>
<keyword evidence="1" id="KW-1133">Transmembrane helix</keyword>
<accession>A0A8A4Z938</accession>
<sequence length="139" mass="14017">MIDTFLRSVLPAAAPCPHRRTFITAESLVAIGGVVGAAQLVTGTVAPPVTDLAPLGLTSWVLPGVWLAATVAVPSATAAWLAWRRAPLAPTAVLAASGLLALELGVQIPFVGPSVLQAVFGAVAVGLGGLAVHARRTGW</sequence>
<gene>
    <name evidence="2" type="ORF">J4E96_11265</name>
</gene>
<feature type="transmembrane region" description="Helical" evidence="1">
    <location>
        <begin position="88"/>
        <end position="108"/>
    </location>
</feature>
<dbReference type="RefSeq" id="WP_227422212.1">
    <property type="nucleotide sequence ID" value="NZ_CP071868.1"/>
</dbReference>
<organism evidence="2 3">
    <name type="scientific">Pengzhenrongella sicca</name>
    <dbReference type="NCBI Taxonomy" id="2819238"/>
    <lineage>
        <taxon>Bacteria</taxon>
        <taxon>Bacillati</taxon>
        <taxon>Actinomycetota</taxon>
        <taxon>Actinomycetes</taxon>
        <taxon>Micrococcales</taxon>
        <taxon>Pengzhenrongella</taxon>
    </lineage>
</organism>